<dbReference type="InterPro" id="IPR044691">
    <property type="entry name" value="DCC1_Trx"/>
</dbReference>
<gene>
    <name evidence="1" type="ORF">SAMN05421686_10760</name>
</gene>
<dbReference type="InterPro" id="IPR007263">
    <property type="entry name" value="DCC1-like"/>
</dbReference>
<keyword evidence="2" id="KW-1185">Reference proteome</keyword>
<dbReference type="Pfam" id="PF04134">
    <property type="entry name" value="DCC1-like"/>
    <property type="match status" value="1"/>
</dbReference>
<dbReference type="RefSeq" id="WP_076516350.1">
    <property type="nucleotide sequence ID" value="NZ_FTOH01000007.1"/>
</dbReference>
<protein>
    <submittedName>
        <fullName evidence="1">Predicted thiol-disulfide oxidoreductase YuxK, DCC family</fullName>
    </submittedName>
</protein>
<dbReference type="PANTHER" id="PTHR34290">
    <property type="entry name" value="SI:CH73-390P7.2"/>
    <property type="match status" value="1"/>
</dbReference>
<organism evidence="1 2">
    <name type="scientific">Thalassolituus maritimus</name>
    <dbReference type="NCBI Taxonomy" id="484498"/>
    <lineage>
        <taxon>Bacteria</taxon>
        <taxon>Pseudomonadati</taxon>
        <taxon>Pseudomonadota</taxon>
        <taxon>Gammaproteobacteria</taxon>
        <taxon>Oceanospirillales</taxon>
        <taxon>Oceanospirillaceae</taxon>
        <taxon>Thalassolituus</taxon>
    </lineage>
</organism>
<dbReference type="GO" id="GO:0015035">
    <property type="term" value="F:protein-disulfide reductase activity"/>
    <property type="evidence" value="ECO:0007669"/>
    <property type="project" value="InterPro"/>
</dbReference>
<name>A0A1N7NJ55_9GAMM</name>
<dbReference type="AlphaFoldDB" id="A0A1N7NJ55"/>
<sequence>MSELTLYYDGLCPLCAREIDHLSRLDKAGRLAFVDIQQEDFAERYPHIDPQAASTILHANTAGGELLLGLDVTYRAWSLVGRGFWIAPLRWPVVRWFADKAYLWFARNRYKVSGWLTGQQRCDTCGPQGCSIDGKKQGDN</sequence>
<dbReference type="EMBL" id="FTOH01000007">
    <property type="protein sequence ID" value="SIS98453.1"/>
    <property type="molecule type" value="Genomic_DNA"/>
</dbReference>
<dbReference type="PANTHER" id="PTHR34290:SF2">
    <property type="entry name" value="OS04G0668800 PROTEIN"/>
    <property type="match status" value="1"/>
</dbReference>
<evidence type="ECO:0000313" key="1">
    <source>
        <dbReference type="EMBL" id="SIS98453.1"/>
    </source>
</evidence>
<dbReference type="OrthoDB" id="5294764at2"/>
<accession>A0A1N7NJ55</accession>
<proteinExistence type="predicted"/>
<evidence type="ECO:0000313" key="2">
    <source>
        <dbReference type="Proteomes" id="UP000185639"/>
    </source>
</evidence>
<dbReference type="STRING" id="484498.SAMN05421686_10760"/>
<dbReference type="Proteomes" id="UP000185639">
    <property type="component" value="Unassembled WGS sequence"/>
</dbReference>
<reference evidence="2" key="1">
    <citation type="submission" date="2017-01" db="EMBL/GenBank/DDBJ databases">
        <authorList>
            <person name="Varghese N."/>
            <person name="Submissions S."/>
        </authorList>
    </citation>
    <scope>NUCLEOTIDE SEQUENCE [LARGE SCALE GENOMIC DNA]</scope>
    <source>
        <strain evidence="2">DSM 24913</strain>
    </source>
</reference>